<feature type="domain" description="SOWAHA-C winged helix-turn-helix" evidence="6">
    <location>
        <begin position="4"/>
        <end position="80"/>
    </location>
</feature>
<sequence>MAAELSVNAVWQFLWDRGGKVPSAVLLEHFTVFLNNPKTRADARGLFKEFVNKVGLVVQEDGVKYVCLKKKYRYQINWSEVSADGKGHGWKDSDGAAGGVEKRDRQSERIGNSSSTEGRKQSLDGGALTDPPKSVLSAPVVDSGCLDNSYDEGCSESQQTVLLDQRSAEEDGRVARHSHVNGASQQVASTNGTPTVSNMTTEMENQVQTEHNQATKLVTESRQLVTDLGETLQHQDTSKTVQKSKNGGDLLANLFNSGDDRKSTLTWNFSESTAKQAPESEKIENIHSTERDIKSKNESKMLITPYCNFSPAEVRISPDVNVRRPSRKRLQRSLAVSRSSSLFDDGNTIEVSTNASSSASESLLCTPRSSRKNFRELMISSSPQLRHSVAYSNSAFLNIKQGDLGSDRNESDSSLTSKLSDEDTGSVALDPLEHEWMLHASEGRWDSLKALLTTDPSLITWKDFVTGFTCLHWAAKHGKPELLAMLVNYAAKHDIPININIRSSGGYTPLHLAAMHGHTEVVKLLSGAYDADVDIRDYSGKKAWQYLSQDTSEELRSLIGASRNLDSESMLQNESGRWRLSKVLPSNLTHKVSSALEEEAYTDGSISKPVSRKTSINKMKFNRLRFKTQVIQSTPSLQGTGDHKDPKNALKLRPKSTIFG</sequence>
<evidence type="ECO:0000259" key="6">
    <source>
        <dbReference type="Pfam" id="PF25877"/>
    </source>
</evidence>
<evidence type="ECO:0000313" key="7">
    <source>
        <dbReference type="EMBL" id="GCC24579.1"/>
    </source>
</evidence>
<feature type="region of interest" description="Disordered" evidence="5">
    <location>
        <begin position="167"/>
        <end position="193"/>
    </location>
</feature>
<dbReference type="OMA" id="NAVWQFL"/>
<dbReference type="Gene3D" id="1.25.40.20">
    <property type="entry name" value="Ankyrin repeat-containing domain"/>
    <property type="match status" value="1"/>
</dbReference>
<feature type="region of interest" description="Disordered" evidence="5">
    <location>
        <begin position="402"/>
        <end position="424"/>
    </location>
</feature>
<comment type="similarity">
    <text evidence="3">Belongs to the SOWAH family.</text>
</comment>
<dbReference type="PROSITE" id="PS50297">
    <property type="entry name" value="ANK_REP_REGION"/>
    <property type="match status" value="1"/>
</dbReference>
<feature type="repeat" description="ANK" evidence="4">
    <location>
        <begin position="505"/>
        <end position="525"/>
    </location>
</feature>
<organism evidence="7 8">
    <name type="scientific">Chiloscyllium punctatum</name>
    <name type="common">Brownbanded bambooshark</name>
    <name type="synonym">Hemiscyllium punctatum</name>
    <dbReference type="NCBI Taxonomy" id="137246"/>
    <lineage>
        <taxon>Eukaryota</taxon>
        <taxon>Metazoa</taxon>
        <taxon>Chordata</taxon>
        <taxon>Craniata</taxon>
        <taxon>Vertebrata</taxon>
        <taxon>Chondrichthyes</taxon>
        <taxon>Elasmobranchii</taxon>
        <taxon>Galeomorphii</taxon>
        <taxon>Galeoidea</taxon>
        <taxon>Orectolobiformes</taxon>
        <taxon>Hemiscylliidae</taxon>
        <taxon>Chiloscyllium</taxon>
    </lineage>
</organism>
<evidence type="ECO:0000313" key="8">
    <source>
        <dbReference type="Proteomes" id="UP000287033"/>
    </source>
</evidence>
<reference evidence="7 8" key="1">
    <citation type="journal article" date="2018" name="Nat. Ecol. Evol.">
        <title>Shark genomes provide insights into elasmobranch evolution and the origin of vertebrates.</title>
        <authorList>
            <person name="Hara Y"/>
            <person name="Yamaguchi K"/>
            <person name="Onimaru K"/>
            <person name="Kadota M"/>
            <person name="Koyanagi M"/>
            <person name="Keeley SD"/>
            <person name="Tatsumi K"/>
            <person name="Tanaka K"/>
            <person name="Motone F"/>
            <person name="Kageyama Y"/>
            <person name="Nozu R"/>
            <person name="Adachi N"/>
            <person name="Nishimura O"/>
            <person name="Nakagawa R"/>
            <person name="Tanegashima C"/>
            <person name="Kiyatake I"/>
            <person name="Matsumoto R"/>
            <person name="Murakumo K"/>
            <person name="Nishida K"/>
            <person name="Terakita A"/>
            <person name="Kuratani S"/>
            <person name="Sato K"/>
            <person name="Hyodo S Kuraku.S."/>
        </authorList>
    </citation>
    <scope>NUCLEOTIDE SEQUENCE [LARGE SCALE GENOMIC DNA]</scope>
</reference>
<dbReference type="Proteomes" id="UP000287033">
    <property type="component" value="Unassembled WGS sequence"/>
</dbReference>
<dbReference type="InterPro" id="IPR002110">
    <property type="entry name" value="Ankyrin_rpt"/>
</dbReference>
<evidence type="ECO:0000256" key="1">
    <source>
        <dbReference type="ARBA" id="ARBA00022737"/>
    </source>
</evidence>
<dbReference type="SUPFAM" id="SSF48403">
    <property type="entry name" value="Ankyrin repeat"/>
    <property type="match status" value="1"/>
</dbReference>
<evidence type="ECO:0000256" key="5">
    <source>
        <dbReference type="SAM" id="MobiDB-lite"/>
    </source>
</evidence>
<evidence type="ECO:0000256" key="3">
    <source>
        <dbReference type="ARBA" id="ARBA00038122"/>
    </source>
</evidence>
<gene>
    <name evidence="7" type="ORF">chiPu_0002981</name>
</gene>
<dbReference type="PROSITE" id="PS50088">
    <property type="entry name" value="ANK_REPEAT"/>
    <property type="match status" value="2"/>
</dbReference>
<feature type="repeat" description="ANK" evidence="4">
    <location>
        <begin position="466"/>
        <end position="498"/>
    </location>
</feature>
<feature type="compositionally biased region" description="Basic and acidic residues" evidence="5">
    <location>
        <begin position="84"/>
        <end position="108"/>
    </location>
</feature>
<accession>A0A401S2K8</accession>
<dbReference type="PANTHER" id="PTHR14491:SF4">
    <property type="entry name" value="ANKYRIN REPEAT DOMAIN-CONTAINING PROTEIN SOWAHC"/>
    <property type="match status" value="1"/>
</dbReference>
<dbReference type="OrthoDB" id="60433at2759"/>
<keyword evidence="8" id="KW-1185">Reference proteome</keyword>
<dbReference type="STRING" id="137246.A0A401S2K8"/>
<evidence type="ECO:0000256" key="4">
    <source>
        <dbReference type="PROSITE-ProRule" id="PRU00023"/>
    </source>
</evidence>
<dbReference type="AlphaFoldDB" id="A0A401S2K8"/>
<name>A0A401S2K8_CHIPU</name>
<feature type="region of interest" description="Disordered" evidence="5">
    <location>
        <begin position="635"/>
        <end position="660"/>
    </location>
</feature>
<dbReference type="Pfam" id="PF12796">
    <property type="entry name" value="Ank_2"/>
    <property type="match status" value="1"/>
</dbReference>
<keyword evidence="1" id="KW-0677">Repeat</keyword>
<feature type="region of interest" description="Disordered" evidence="5">
    <location>
        <begin position="84"/>
        <end position="140"/>
    </location>
</feature>
<proteinExistence type="inferred from homology"/>
<keyword evidence="2 4" id="KW-0040">ANK repeat</keyword>
<dbReference type="EMBL" id="BEZZ01000061">
    <property type="protein sequence ID" value="GCC24579.1"/>
    <property type="molecule type" value="Genomic_DNA"/>
</dbReference>
<comment type="caution">
    <text evidence="7">The sequence shown here is derived from an EMBL/GenBank/DDBJ whole genome shotgun (WGS) entry which is preliminary data.</text>
</comment>
<dbReference type="InterPro" id="IPR058889">
    <property type="entry name" value="WHD_SOWAHA-C"/>
</dbReference>
<dbReference type="SMART" id="SM00248">
    <property type="entry name" value="ANK"/>
    <property type="match status" value="2"/>
</dbReference>
<evidence type="ECO:0000256" key="2">
    <source>
        <dbReference type="ARBA" id="ARBA00023043"/>
    </source>
</evidence>
<dbReference type="InterPro" id="IPR036770">
    <property type="entry name" value="Ankyrin_rpt-contain_sf"/>
</dbReference>
<dbReference type="Pfam" id="PF25877">
    <property type="entry name" value="WHD_SOWAH"/>
    <property type="match status" value="1"/>
</dbReference>
<protein>
    <recommendedName>
        <fullName evidence="6">SOWAHA-C winged helix-turn-helix domain-containing protein</fullName>
    </recommendedName>
</protein>
<dbReference type="PANTHER" id="PTHR14491">
    <property type="entry name" value="SOSONDOWAH, ISOFORM G"/>
    <property type="match status" value="1"/>
</dbReference>
<feature type="compositionally biased region" description="Polar residues" evidence="5">
    <location>
        <begin position="181"/>
        <end position="193"/>
    </location>
</feature>